<comment type="caution">
    <text evidence="6">The sequence shown here is derived from an EMBL/GenBank/DDBJ whole genome shotgun (WGS) entry which is preliminary data.</text>
</comment>
<dbReference type="PROSITE" id="PS51085">
    <property type="entry name" value="2FE2S_FER_2"/>
    <property type="match status" value="1"/>
</dbReference>
<keyword evidence="4" id="KW-0411">Iron-sulfur</keyword>
<dbReference type="Pfam" id="PF00111">
    <property type="entry name" value="Fer2"/>
    <property type="match status" value="1"/>
</dbReference>
<keyword evidence="1" id="KW-0001">2Fe-2S</keyword>
<evidence type="ECO:0000256" key="1">
    <source>
        <dbReference type="ARBA" id="ARBA00022714"/>
    </source>
</evidence>
<reference evidence="6 7" key="1">
    <citation type="submission" date="2020-10" db="EMBL/GenBank/DDBJ databases">
        <title>ChiBAC.</title>
        <authorList>
            <person name="Zenner C."/>
            <person name="Hitch T.C.A."/>
            <person name="Clavel T."/>
        </authorList>
    </citation>
    <scope>NUCLEOTIDE SEQUENCE [LARGE SCALE GENOMIC DNA]</scope>
    <source>
        <strain evidence="6 7">DSM 109015</strain>
    </source>
</reference>
<dbReference type="InterPro" id="IPR001041">
    <property type="entry name" value="2Fe-2S_ferredoxin-type"/>
</dbReference>
<gene>
    <name evidence="6" type="ORF">INF35_12530</name>
</gene>
<dbReference type="PANTHER" id="PTHR44379">
    <property type="entry name" value="OXIDOREDUCTASE WITH IRON-SULFUR SUBUNIT"/>
    <property type="match status" value="1"/>
</dbReference>
<sequence length="158" mass="16870">MEIKLKLNGRAVTAAVEADTTLFDLLREKGCYSVKCGCETSNCGLCTVFLDDVPVLSCSVLAARADGRAVTTLEGLQEEAADFVGFIADQGADQCGFCNPGFVMNTIALLRENPDPTDDEIRGYLAGNLCRCSGYEGQLRGIRAYLDSRKGKGAQNGN</sequence>
<dbReference type="InterPro" id="IPR036884">
    <property type="entry name" value="2Fe-2S-bd_dom_sf"/>
</dbReference>
<dbReference type="InterPro" id="IPR002888">
    <property type="entry name" value="2Fe-2S-bd"/>
</dbReference>
<evidence type="ECO:0000256" key="2">
    <source>
        <dbReference type="ARBA" id="ARBA00022723"/>
    </source>
</evidence>
<organism evidence="6 7">
    <name type="scientific">Gemmiger gallinarum</name>
    <dbReference type="NCBI Taxonomy" id="2779354"/>
    <lineage>
        <taxon>Bacteria</taxon>
        <taxon>Bacillati</taxon>
        <taxon>Bacillota</taxon>
        <taxon>Clostridia</taxon>
        <taxon>Eubacteriales</taxon>
        <taxon>Gemmiger</taxon>
    </lineage>
</organism>
<keyword evidence="2" id="KW-0479">Metal-binding</keyword>
<dbReference type="Gene3D" id="1.10.150.120">
    <property type="entry name" value="[2Fe-2S]-binding domain"/>
    <property type="match status" value="1"/>
</dbReference>
<evidence type="ECO:0000256" key="4">
    <source>
        <dbReference type="ARBA" id="ARBA00023014"/>
    </source>
</evidence>
<dbReference type="Pfam" id="PF01799">
    <property type="entry name" value="Fer2_2"/>
    <property type="match status" value="1"/>
</dbReference>
<evidence type="ECO:0000313" key="6">
    <source>
        <dbReference type="EMBL" id="MBE5038616.1"/>
    </source>
</evidence>
<protein>
    <submittedName>
        <fullName evidence="6">2Fe-2S iron-sulfur cluster binding domain-containing protein</fullName>
    </submittedName>
</protein>
<dbReference type="Proteomes" id="UP000768567">
    <property type="component" value="Unassembled WGS sequence"/>
</dbReference>
<dbReference type="SUPFAM" id="SSF54292">
    <property type="entry name" value="2Fe-2S ferredoxin-like"/>
    <property type="match status" value="1"/>
</dbReference>
<dbReference type="Gene3D" id="3.10.20.30">
    <property type="match status" value="1"/>
</dbReference>
<evidence type="ECO:0000259" key="5">
    <source>
        <dbReference type="PROSITE" id="PS51085"/>
    </source>
</evidence>
<evidence type="ECO:0000313" key="7">
    <source>
        <dbReference type="Proteomes" id="UP000768567"/>
    </source>
</evidence>
<proteinExistence type="predicted"/>
<dbReference type="CDD" id="cd00207">
    <property type="entry name" value="fer2"/>
    <property type="match status" value="1"/>
</dbReference>
<dbReference type="PANTHER" id="PTHR44379:SF8">
    <property type="entry name" value="XANTHINE DEHYDROGENASE IRON-SULFUR-BINDING SUBUNIT XDHC-RELATED"/>
    <property type="match status" value="1"/>
</dbReference>
<name>A0ABR9R634_9FIRM</name>
<dbReference type="InterPro" id="IPR012675">
    <property type="entry name" value="Beta-grasp_dom_sf"/>
</dbReference>
<feature type="domain" description="2Fe-2S ferredoxin-type" evidence="5">
    <location>
        <begin position="1"/>
        <end position="76"/>
    </location>
</feature>
<dbReference type="InterPro" id="IPR051452">
    <property type="entry name" value="Diverse_Oxidoreductases"/>
</dbReference>
<keyword evidence="7" id="KW-1185">Reference proteome</keyword>
<accession>A0ABR9R634</accession>
<dbReference type="InterPro" id="IPR036010">
    <property type="entry name" value="2Fe-2S_ferredoxin-like_sf"/>
</dbReference>
<dbReference type="RefSeq" id="WP_193502902.1">
    <property type="nucleotide sequence ID" value="NZ_JADCKC010000003.1"/>
</dbReference>
<evidence type="ECO:0000256" key="3">
    <source>
        <dbReference type="ARBA" id="ARBA00023004"/>
    </source>
</evidence>
<dbReference type="SUPFAM" id="SSF47741">
    <property type="entry name" value="CO dehydrogenase ISP C-domain like"/>
    <property type="match status" value="1"/>
</dbReference>
<keyword evidence="3" id="KW-0408">Iron</keyword>
<dbReference type="EMBL" id="JADCKC010000003">
    <property type="protein sequence ID" value="MBE5038616.1"/>
    <property type="molecule type" value="Genomic_DNA"/>
</dbReference>